<feature type="region of interest" description="Disordered" evidence="1">
    <location>
        <begin position="1"/>
        <end position="81"/>
    </location>
</feature>
<evidence type="ECO:0000313" key="3">
    <source>
        <dbReference type="Proteomes" id="UP001175353"/>
    </source>
</evidence>
<protein>
    <submittedName>
        <fullName evidence="2">Uncharacterized protein</fullName>
    </submittedName>
</protein>
<dbReference type="Proteomes" id="UP001175353">
    <property type="component" value="Unassembled WGS sequence"/>
</dbReference>
<accession>A0AAN6JVY3</accession>
<comment type="caution">
    <text evidence="2">The sequence shown here is derived from an EMBL/GenBank/DDBJ whole genome shotgun (WGS) entry which is preliminary data.</text>
</comment>
<feature type="region of interest" description="Disordered" evidence="1">
    <location>
        <begin position="191"/>
        <end position="247"/>
    </location>
</feature>
<dbReference type="AlphaFoldDB" id="A0AAN6JVY3"/>
<reference evidence="2" key="1">
    <citation type="submission" date="2023-06" db="EMBL/GenBank/DDBJ databases">
        <title>Black Yeasts Isolated from many extreme environments.</title>
        <authorList>
            <person name="Coleine C."/>
            <person name="Stajich J.E."/>
            <person name="Selbmann L."/>
        </authorList>
    </citation>
    <scope>NUCLEOTIDE SEQUENCE</scope>
    <source>
        <strain evidence="2">CCFEE 5200</strain>
    </source>
</reference>
<evidence type="ECO:0000313" key="2">
    <source>
        <dbReference type="EMBL" id="KAK0949677.1"/>
    </source>
</evidence>
<name>A0AAN6JVY3_9PEZI</name>
<gene>
    <name evidence="2" type="ORF">LTR91_026257</name>
</gene>
<evidence type="ECO:0000256" key="1">
    <source>
        <dbReference type="SAM" id="MobiDB-lite"/>
    </source>
</evidence>
<sequence length="247" mass="26150">MAPNTGIVRSHSGRDTYAPDGVINDEASDETRDDRIRQASSATLGLSDSDTRTADGYLDSEGKEAAEKSPERDSSSEGGIFEPINCAKNASALAAMVMSILFGCTVDLLEHSEASSVIPWAGVCGIVASGSIPHQASKVTEKPLYLLESSESYSVCKDWDGIPVKNAQWTVLIGRTDRAAKRSANVLPATAPAPIAMPSNGPRPERAKRVKTVTASSDITYSPGPDPKGSHPPERHNKASNSTAEER</sequence>
<feature type="compositionally biased region" description="Basic and acidic residues" evidence="1">
    <location>
        <begin position="60"/>
        <end position="75"/>
    </location>
</feature>
<feature type="compositionally biased region" description="Polar residues" evidence="1">
    <location>
        <begin position="38"/>
        <end position="48"/>
    </location>
</feature>
<keyword evidence="3" id="KW-1185">Reference proteome</keyword>
<proteinExistence type="predicted"/>
<dbReference type="EMBL" id="JAUJLE010001046">
    <property type="protein sequence ID" value="KAK0949677.1"/>
    <property type="molecule type" value="Genomic_DNA"/>
</dbReference>
<organism evidence="2 3">
    <name type="scientific">Friedmanniomyces endolithicus</name>
    <dbReference type="NCBI Taxonomy" id="329885"/>
    <lineage>
        <taxon>Eukaryota</taxon>
        <taxon>Fungi</taxon>
        <taxon>Dikarya</taxon>
        <taxon>Ascomycota</taxon>
        <taxon>Pezizomycotina</taxon>
        <taxon>Dothideomycetes</taxon>
        <taxon>Dothideomycetidae</taxon>
        <taxon>Mycosphaerellales</taxon>
        <taxon>Teratosphaeriaceae</taxon>
        <taxon>Friedmanniomyces</taxon>
    </lineage>
</organism>
<feature type="compositionally biased region" description="Basic and acidic residues" evidence="1">
    <location>
        <begin position="228"/>
        <end position="237"/>
    </location>
</feature>